<feature type="compositionally biased region" description="Polar residues" evidence="16">
    <location>
        <begin position="914"/>
        <end position="928"/>
    </location>
</feature>
<dbReference type="GO" id="GO:0005814">
    <property type="term" value="C:centriole"/>
    <property type="evidence" value="ECO:0007669"/>
    <property type="project" value="UniProtKB-SubCell"/>
</dbReference>
<dbReference type="InterPro" id="IPR033699">
    <property type="entry name" value="POLO_box_Plk4_1"/>
</dbReference>
<dbReference type="PROSITE" id="PS51984">
    <property type="entry name" value="CPB1"/>
    <property type="match status" value="1"/>
</dbReference>
<evidence type="ECO:0000256" key="3">
    <source>
        <dbReference type="ARBA" id="ARBA00020245"/>
    </source>
</evidence>
<feature type="compositionally biased region" description="Polar residues" evidence="16">
    <location>
        <begin position="321"/>
        <end position="335"/>
    </location>
</feature>
<gene>
    <name evidence="21" type="ORF">EGW08_012958</name>
</gene>
<dbReference type="InterPro" id="IPR033698">
    <property type="entry name" value="POLO_box_Plk4_2"/>
</dbReference>
<proteinExistence type="predicted"/>
<dbReference type="InterPro" id="IPR046437">
    <property type="entry name" value="Ser_Thr-PK_POLO_box_1_sf"/>
</dbReference>
<evidence type="ECO:0000256" key="11">
    <source>
        <dbReference type="ARBA" id="ARBA00023212"/>
    </source>
</evidence>
<dbReference type="PROSITE" id="PS00109">
    <property type="entry name" value="PROTEIN_KINASE_TYR"/>
    <property type="match status" value="1"/>
</dbReference>
<keyword evidence="8" id="KW-0418">Kinase</keyword>
<evidence type="ECO:0000256" key="13">
    <source>
        <dbReference type="ARBA" id="ARBA00047802"/>
    </source>
</evidence>
<evidence type="ECO:0000256" key="2">
    <source>
        <dbReference type="ARBA" id="ARBA00012424"/>
    </source>
</evidence>
<keyword evidence="6" id="KW-0808">Transferase</keyword>
<dbReference type="PANTHER" id="PTHR24345:SF91">
    <property type="entry name" value="SERINE_THREONINE-PROTEIN KINASE PLK4"/>
    <property type="match status" value="1"/>
</dbReference>
<dbReference type="GO" id="GO:0005634">
    <property type="term" value="C:nucleus"/>
    <property type="evidence" value="ECO:0007669"/>
    <property type="project" value="TreeGrafter"/>
</dbReference>
<accession>A0A433TCE8</accession>
<dbReference type="InterPro" id="IPR047108">
    <property type="entry name" value="Plk4-like_POLO_box_2_sf"/>
</dbReference>
<dbReference type="GO" id="GO:0005524">
    <property type="term" value="F:ATP binding"/>
    <property type="evidence" value="ECO:0007669"/>
    <property type="project" value="UniProtKB-UniRule"/>
</dbReference>
<feature type="compositionally biased region" description="Low complexity" evidence="16">
    <location>
        <begin position="1025"/>
        <end position="1038"/>
    </location>
</feature>
<dbReference type="PROSITE" id="PS50011">
    <property type="entry name" value="PROTEIN_KINASE_DOM"/>
    <property type="match status" value="1"/>
</dbReference>
<dbReference type="FunFam" id="1.10.510.10:FF:000576">
    <property type="entry name" value="Serine/threonine-protein kinase PLK4"/>
    <property type="match status" value="1"/>
</dbReference>
<comment type="subcellular location">
    <subcellularLocation>
        <location evidence="1">Cytoplasm</location>
        <location evidence="1">Cytoskeleton</location>
        <location evidence="1">Microtubule organizing center</location>
        <location evidence="1">Centrosome</location>
        <location evidence="1">Centriole</location>
    </subcellularLocation>
</comment>
<evidence type="ECO:0000256" key="8">
    <source>
        <dbReference type="ARBA" id="ARBA00022777"/>
    </source>
</evidence>
<dbReference type="EMBL" id="RQTK01000461">
    <property type="protein sequence ID" value="RUS79271.1"/>
    <property type="molecule type" value="Genomic_DNA"/>
</dbReference>
<dbReference type="InterPro" id="IPR011009">
    <property type="entry name" value="Kinase-like_dom_sf"/>
</dbReference>
<feature type="domain" description="Cryptic POLO box 2 (CPB2)" evidence="20">
    <location>
        <begin position="801"/>
        <end position="912"/>
    </location>
</feature>
<feature type="compositionally biased region" description="Basic and acidic residues" evidence="16">
    <location>
        <begin position="418"/>
        <end position="428"/>
    </location>
</feature>
<reference evidence="21 22" key="1">
    <citation type="submission" date="2019-01" db="EMBL/GenBank/DDBJ databases">
        <title>A draft genome assembly of the solar-powered sea slug Elysia chlorotica.</title>
        <authorList>
            <person name="Cai H."/>
            <person name="Li Q."/>
            <person name="Fang X."/>
            <person name="Li J."/>
            <person name="Curtis N.E."/>
            <person name="Altenburger A."/>
            <person name="Shibata T."/>
            <person name="Feng M."/>
            <person name="Maeda T."/>
            <person name="Schwartz J.A."/>
            <person name="Shigenobu S."/>
            <person name="Lundholm N."/>
            <person name="Nishiyama T."/>
            <person name="Yang H."/>
            <person name="Hasebe M."/>
            <person name="Li S."/>
            <person name="Pierce S.K."/>
            <person name="Wang J."/>
        </authorList>
    </citation>
    <scope>NUCLEOTIDE SEQUENCE [LARGE SCALE GENOMIC DNA]</scope>
    <source>
        <strain evidence="21">EC2010</strain>
        <tissue evidence="21">Whole organism of an adult</tissue>
    </source>
</reference>
<keyword evidence="9 15" id="KW-0067">ATP-binding</keyword>
<evidence type="ECO:0000256" key="15">
    <source>
        <dbReference type="PROSITE-ProRule" id="PRU10141"/>
    </source>
</evidence>
<dbReference type="SUPFAM" id="SSF82615">
    <property type="entry name" value="Polo-box domain"/>
    <property type="match status" value="1"/>
</dbReference>
<dbReference type="FunFam" id="3.30.200.20:FF:000221">
    <property type="entry name" value="Putative serine/threonine-protein kinase PLK4"/>
    <property type="match status" value="1"/>
</dbReference>
<dbReference type="Gene3D" id="3.30.1120.130">
    <property type="match status" value="1"/>
</dbReference>
<dbReference type="AlphaFoldDB" id="A0A433TCE8"/>
<feature type="region of interest" description="Disordered" evidence="16">
    <location>
        <begin position="907"/>
        <end position="928"/>
    </location>
</feature>
<evidence type="ECO:0000256" key="6">
    <source>
        <dbReference type="ARBA" id="ARBA00022679"/>
    </source>
</evidence>
<evidence type="ECO:0000256" key="14">
    <source>
        <dbReference type="ARBA" id="ARBA00048347"/>
    </source>
</evidence>
<evidence type="ECO:0000259" key="20">
    <source>
        <dbReference type="PROSITE" id="PS51985"/>
    </source>
</evidence>
<dbReference type="CDD" id="cd13115">
    <property type="entry name" value="POLO_box_Plk4_2"/>
    <property type="match status" value="1"/>
</dbReference>
<feature type="region of interest" description="Disordered" evidence="16">
    <location>
        <begin position="462"/>
        <end position="551"/>
    </location>
</feature>
<keyword evidence="11" id="KW-0206">Cytoskeleton</keyword>
<evidence type="ECO:0000313" key="21">
    <source>
        <dbReference type="EMBL" id="RUS79271.1"/>
    </source>
</evidence>
<feature type="region of interest" description="Disordered" evidence="16">
    <location>
        <begin position="608"/>
        <end position="700"/>
    </location>
</feature>
<evidence type="ECO:0000256" key="5">
    <source>
        <dbReference type="ARBA" id="ARBA00022527"/>
    </source>
</evidence>
<feature type="domain" description="Cryptic POLO box 1 (CPB1)" evidence="19">
    <location>
        <begin position="687"/>
        <end position="800"/>
    </location>
</feature>
<dbReference type="EC" id="2.7.11.21" evidence="2"/>
<evidence type="ECO:0000256" key="4">
    <source>
        <dbReference type="ARBA" id="ARBA00022490"/>
    </source>
</evidence>
<dbReference type="OrthoDB" id="10004143at2759"/>
<feature type="region of interest" description="Disordered" evidence="16">
    <location>
        <begin position="284"/>
        <end position="450"/>
    </location>
</feature>
<feature type="compositionally biased region" description="Basic and acidic residues" evidence="16">
    <location>
        <begin position="303"/>
        <end position="320"/>
    </location>
</feature>
<dbReference type="Gene3D" id="3.30.1120.120">
    <property type="match status" value="1"/>
</dbReference>
<evidence type="ECO:0000256" key="7">
    <source>
        <dbReference type="ARBA" id="ARBA00022741"/>
    </source>
</evidence>
<dbReference type="PROSITE" id="PS00107">
    <property type="entry name" value="PROTEIN_KINASE_ATP"/>
    <property type="match status" value="1"/>
</dbReference>
<feature type="compositionally biased region" description="Low complexity" evidence="16">
    <location>
        <begin position="658"/>
        <end position="673"/>
    </location>
</feature>
<keyword evidence="22" id="KW-1185">Reference proteome</keyword>
<evidence type="ECO:0000256" key="10">
    <source>
        <dbReference type="ARBA" id="ARBA00022843"/>
    </source>
</evidence>
<comment type="catalytic activity">
    <reaction evidence="14">
        <text>L-seryl-[protein] + ATP = O-phospho-L-seryl-[protein] + ADP + H(+)</text>
        <dbReference type="Rhea" id="RHEA:17989"/>
        <dbReference type="Rhea" id="RHEA-COMP:9863"/>
        <dbReference type="Rhea" id="RHEA-COMP:11604"/>
        <dbReference type="ChEBI" id="CHEBI:15378"/>
        <dbReference type="ChEBI" id="CHEBI:29999"/>
        <dbReference type="ChEBI" id="CHEBI:30616"/>
        <dbReference type="ChEBI" id="CHEBI:83421"/>
        <dbReference type="ChEBI" id="CHEBI:456216"/>
        <dbReference type="EC" id="2.7.11.21"/>
    </reaction>
</comment>
<feature type="compositionally biased region" description="Polar residues" evidence="16">
    <location>
        <begin position="438"/>
        <end position="450"/>
    </location>
</feature>
<evidence type="ECO:0000259" key="18">
    <source>
        <dbReference type="PROSITE" id="PS50078"/>
    </source>
</evidence>
<dbReference type="InterPro" id="IPR000719">
    <property type="entry name" value="Prot_kinase_dom"/>
</dbReference>
<dbReference type="GO" id="GO:0004674">
    <property type="term" value="F:protein serine/threonine kinase activity"/>
    <property type="evidence" value="ECO:0007669"/>
    <property type="project" value="UniProtKB-KW"/>
</dbReference>
<feature type="compositionally biased region" description="Polar residues" evidence="16">
    <location>
        <begin position="507"/>
        <end position="530"/>
    </location>
</feature>
<feature type="compositionally biased region" description="Low complexity" evidence="16">
    <location>
        <begin position="975"/>
        <end position="997"/>
    </location>
</feature>
<keyword evidence="7 15" id="KW-0547">Nucleotide-binding</keyword>
<feature type="compositionally biased region" description="Polar residues" evidence="16">
    <location>
        <begin position="462"/>
        <end position="478"/>
    </location>
</feature>
<dbReference type="PANTHER" id="PTHR24345">
    <property type="entry name" value="SERINE/THREONINE-PROTEIN KINASE PLK"/>
    <property type="match status" value="1"/>
</dbReference>
<organism evidence="21 22">
    <name type="scientific">Elysia chlorotica</name>
    <name type="common">Eastern emerald elysia</name>
    <name type="synonym">Sea slug</name>
    <dbReference type="NCBI Taxonomy" id="188477"/>
    <lineage>
        <taxon>Eukaryota</taxon>
        <taxon>Metazoa</taxon>
        <taxon>Spiralia</taxon>
        <taxon>Lophotrochozoa</taxon>
        <taxon>Mollusca</taxon>
        <taxon>Gastropoda</taxon>
        <taxon>Heterobranchia</taxon>
        <taxon>Euthyneura</taxon>
        <taxon>Panpulmonata</taxon>
        <taxon>Sacoglossa</taxon>
        <taxon>Placobranchoidea</taxon>
        <taxon>Plakobranchidae</taxon>
        <taxon>Elysia</taxon>
    </lineage>
</organism>
<feature type="compositionally biased region" description="Polar residues" evidence="16">
    <location>
        <begin position="626"/>
        <end position="640"/>
    </location>
</feature>
<dbReference type="STRING" id="188477.A0A433TCE8"/>
<dbReference type="Proteomes" id="UP000271974">
    <property type="component" value="Unassembled WGS sequence"/>
</dbReference>
<dbReference type="PROSITE" id="PS51985">
    <property type="entry name" value="CPB2"/>
    <property type="match status" value="1"/>
</dbReference>
<dbReference type="Gene3D" id="1.10.510.10">
    <property type="entry name" value="Transferase(Phosphotransferase) domain 1"/>
    <property type="match status" value="1"/>
</dbReference>
<dbReference type="InterPro" id="IPR017441">
    <property type="entry name" value="Protein_kinase_ATP_BS"/>
</dbReference>
<evidence type="ECO:0000256" key="9">
    <source>
        <dbReference type="ARBA" id="ARBA00022840"/>
    </source>
</evidence>
<dbReference type="InterPro" id="IPR008266">
    <property type="entry name" value="Tyr_kinase_AS"/>
</dbReference>
<dbReference type="Gene3D" id="2.40.50.930">
    <property type="match status" value="1"/>
</dbReference>
<feature type="domain" description="POLO box" evidence="18">
    <location>
        <begin position="1039"/>
        <end position="1099"/>
    </location>
</feature>
<evidence type="ECO:0000256" key="16">
    <source>
        <dbReference type="SAM" id="MobiDB-lite"/>
    </source>
</evidence>
<dbReference type="PROSITE" id="PS50078">
    <property type="entry name" value="POLO_BOX"/>
    <property type="match status" value="1"/>
</dbReference>
<feature type="compositionally biased region" description="Polar residues" evidence="16">
    <location>
        <begin position="376"/>
        <end position="401"/>
    </location>
</feature>
<protein>
    <recommendedName>
        <fullName evidence="3">Serine/threonine-protein kinase PLK4</fullName>
        <ecNumber evidence="2">2.7.11.21</ecNumber>
    </recommendedName>
    <alternativeName>
        <fullName evidence="12">Polo-like kinase 4</fullName>
    </alternativeName>
</protein>
<feature type="region of interest" description="Disordered" evidence="16">
    <location>
        <begin position="962"/>
        <end position="1038"/>
    </location>
</feature>
<dbReference type="Pfam" id="PF18409">
    <property type="entry name" value="Plk4_PB2"/>
    <property type="match status" value="1"/>
</dbReference>
<evidence type="ECO:0000256" key="12">
    <source>
        <dbReference type="ARBA" id="ARBA00030332"/>
    </source>
</evidence>
<evidence type="ECO:0000313" key="22">
    <source>
        <dbReference type="Proteomes" id="UP000271974"/>
    </source>
</evidence>
<sequence>MTGISETIEDYQVLNLLGKGGFACVYRARSNKTGLEVAVKMIDKKMMKAASMNARVKKEVEIHSRLKHPSILELYNFFEDSNYVYLVLEMCHNGEIQRYLRTQAQPFTEDAARRIMRQIVEGILYLHSHGILHRDLSLSNLLLTKNNDVKIADFGLATQLQGPEEKHFTMCGTPNYISPEIAMRSAHGLEADVWSLGCMLYTLLVGHAPFDTDAVKSTLNRVILAEYHLPDNLSPAACNLIQALLQKNPKNRLPLREILAHPFMTMKGGSKRVTQKMSEMSIDSGRGTITYGKNNMDMVPASRDTKNMQGGRDRNAKSNRQDSTSGMFSSITSAHSEGGFRNPSSPPVRERDSMTEQELQRTMQAIGRQLSRDQQGESQASDFVSAQQGMVKTRQASQHMPTSAPKEKYDPKGGGVRGETHPPQKFDPGKYSGEGETGHNSSPGLGSWSVSASIHSQSGSLFDYSSSGNPTTASSNIASAHGQAAQMANRNGNYPHQAPSDRFDRTLTPSGRTIPQQQGGVSAPHSSQPVGSGRHFPDPHHRGSVSSEPDFSLQATRKAVDFEGDSKLSSLHEQQGDLQALAALPENFQTQDLLAKVQNYLGHQCLPPHLSGKRQQHPPAPDSLPIQFSSPESAQRTVRLTSRELQKCMPDPGAERVPATSASSPRSDSMRSSGQASRPEAGGQDPHQEQLVAPLNTDRLRPIRQRTKNVVVHILENGEVCVEFIKRKGHEDVVMEVLYISSNGQQMKTFQPNEGRGAVVSEQPQPLPGVCKKFDFSSIPQKYVKKYQYAARFVTLIKSKTPKVTVYTRKAKCMLMENHPDPDFTAEFYDGSKFSSGAKGIKIVERDGTSLTLESTEVNSRLSTDTKDMLDYVKQCRQQCVQLETVISSVQFSTDQLFPVIVGRRPDKSAVERSGSSTDSNRSAIGIGNTHTSTLKSQVQMSAFEGTLLSTTDIHTLNNSSEAAAAAVQPGQPHPTITSNTTGSPSSISSSSSNSSSRRPVTVGTDRQAKGGNGRERSTPSGRQPSHASVSPSSATSPVLQQMFVPDIGWASQTAGGEVWVRFQDGTQLGVKSTATTVTYVDASGCLFRWVVVPCLRYL</sequence>
<feature type="domain" description="Protein kinase" evidence="17">
    <location>
        <begin position="11"/>
        <end position="264"/>
    </location>
</feature>
<dbReference type="Pfam" id="PF18190">
    <property type="entry name" value="Plk4_PB1"/>
    <property type="match status" value="1"/>
</dbReference>
<keyword evidence="5" id="KW-0723">Serine/threonine-protein kinase</keyword>
<dbReference type="CDD" id="cd13114">
    <property type="entry name" value="POLO_box_Plk4_1"/>
    <property type="match status" value="1"/>
</dbReference>
<dbReference type="InterPro" id="IPR000959">
    <property type="entry name" value="POLO_box_dom"/>
</dbReference>
<comment type="catalytic activity">
    <reaction evidence="13">
        <text>L-threonyl-[protein] + ATP = O-phospho-L-threonyl-[protein] + ADP + H(+)</text>
        <dbReference type="Rhea" id="RHEA:46608"/>
        <dbReference type="Rhea" id="RHEA-COMP:11060"/>
        <dbReference type="Rhea" id="RHEA-COMP:11605"/>
        <dbReference type="ChEBI" id="CHEBI:15378"/>
        <dbReference type="ChEBI" id="CHEBI:30013"/>
        <dbReference type="ChEBI" id="CHEBI:30616"/>
        <dbReference type="ChEBI" id="CHEBI:61977"/>
        <dbReference type="ChEBI" id="CHEBI:456216"/>
        <dbReference type="EC" id="2.7.11.21"/>
    </reaction>
</comment>
<evidence type="ECO:0000259" key="17">
    <source>
        <dbReference type="PROSITE" id="PS50011"/>
    </source>
</evidence>
<feature type="compositionally biased region" description="Basic and acidic residues" evidence="16">
    <location>
        <begin position="1007"/>
        <end position="1018"/>
    </location>
</feature>
<dbReference type="SUPFAM" id="SSF56112">
    <property type="entry name" value="Protein kinase-like (PK-like)"/>
    <property type="match status" value="1"/>
</dbReference>
<keyword evidence="4" id="KW-0963">Cytoplasm</keyword>
<feature type="binding site" evidence="15">
    <location>
        <position position="40"/>
    </location>
    <ligand>
        <name>ATP</name>
        <dbReference type="ChEBI" id="CHEBI:30616"/>
    </ligand>
</feature>
<evidence type="ECO:0000259" key="19">
    <source>
        <dbReference type="PROSITE" id="PS51984"/>
    </source>
</evidence>
<keyword evidence="10" id="KW-0832">Ubl conjugation</keyword>
<evidence type="ECO:0000256" key="1">
    <source>
        <dbReference type="ARBA" id="ARBA00004114"/>
    </source>
</evidence>
<dbReference type="Pfam" id="PF00069">
    <property type="entry name" value="Pkinase"/>
    <property type="match status" value="1"/>
</dbReference>
<comment type="caution">
    <text evidence="21">The sequence shown here is derived from an EMBL/GenBank/DDBJ whole genome shotgun (WGS) entry which is preliminary data.</text>
</comment>
<name>A0A433TCE8_ELYCH</name>